<feature type="domain" description="PilZ" evidence="2">
    <location>
        <begin position="24"/>
        <end position="118"/>
    </location>
</feature>
<comment type="caution">
    <text evidence="3">The sequence shown here is derived from an EMBL/GenBank/DDBJ whole genome shotgun (WGS) entry which is preliminary data.</text>
</comment>
<dbReference type="Gene3D" id="2.40.10.220">
    <property type="entry name" value="predicted glycosyltransferase like domains"/>
    <property type="match status" value="1"/>
</dbReference>
<evidence type="ECO:0000313" key="4">
    <source>
        <dbReference type="Proteomes" id="UP000824225"/>
    </source>
</evidence>
<dbReference type="EMBL" id="DXAN01000013">
    <property type="protein sequence ID" value="HJA08431.1"/>
    <property type="molecule type" value="Genomic_DNA"/>
</dbReference>
<dbReference type="Proteomes" id="UP000824225">
    <property type="component" value="Unassembled WGS sequence"/>
</dbReference>
<proteinExistence type="predicted"/>
<name>A0A9D2KL66_9BACT</name>
<dbReference type="AlphaFoldDB" id="A0A9D2KL66"/>
<organism evidence="3 4">
    <name type="scientific">Candidatus Mailhella merdigallinarum</name>
    <dbReference type="NCBI Taxonomy" id="2838658"/>
    <lineage>
        <taxon>Bacteria</taxon>
        <taxon>Pseudomonadati</taxon>
        <taxon>Thermodesulfobacteriota</taxon>
        <taxon>Desulfovibrionia</taxon>
        <taxon>Desulfovibrionales</taxon>
        <taxon>Desulfovibrionaceae</taxon>
        <taxon>Mailhella</taxon>
    </lineage>
</organism>
<evidence type="ECO:0000256" key="1">
    <source>
        <dbReference type="SAM" id="MobiDB-lite"/>
    </source>
</evidence>
<sequence length="179" mass="19109">MMDDFDLVGALSFEPPADPPGVGRRQAFRAVPPGLTVRLEGTLDSFGVNDISAGGVCIAMPELRFEKGRLLRLDLLIAGRLFLKGMESLVVRAVPGECACAFQNLTRHQELKLDKLVLEVQKRDIIRRRLEREAETASPDDASATAGGGKAGPGAETSSGEGLPAGREDDALPPIHLPL</sequence>
<dbReference type="SUPFAM" id="SSF141371">
    <property type="entry name" value="PilZ domain-like"/>
    <property type="match status" value="1"/>
</dbReference>
<dbReference type="InterPro" id="IPR009875">
    <property type="entry name" value="PilZ_domain"/>
</dbReference>
<evidence type="ECO:0000259" key="2">
    <source>
        <dbReference type="Pfam" id="PF07238"/>
    </source>
</evidence>
<dbReference type="Pfam" id="PF07238">
    <property type="entry name" value="PilZ"/>
    <property type="match status" value="1"/>
</dbReference>
<dbReference type="GO" id="GO:0035438">
    <property type="term" value="F:cyclic-di-GMP binding"/>
    <property type="evidence" value="ECO:0007669"/>
    <property type="project" value="InterPro"/>
</dbReference>
<feature type="region of interest" description="Disordered" evidence="1">
    <location>
        <begin position="131"/>
        <end position="179"/>
    </location>
</feature>
<reference evidence="3" key="2">
    <citation type="submission" date="2021-04" db="EMBL/GenBank/DDBJ databases">
        <authorList>
            <person name="Gilroy R."/>
        </authorList>
    </citation>
    <scope>NUCLEOTIDE SEQUENCE</scope>
    <source>
        <strain evidence="3">CHK186-16707</strain>
    </source>
</reference>
<accession>A0A9D2KL66</accession>
<gene>
    <name evidence="3" type="ORF">H9962_04475</name>
</gene>
<protein>
    <submittedName>
        <fullName evidence="3">PilZ domain-containing protein</fullName>
    </submittedName>
</protein>
<evidence type="ECO:0000313" key="3">
    <source>
        <dbReference type="EMBL" id="HJA08431.1"/>
    </source>
</evidence>
<reference evidence="3" key="1">
    <citation type="journal article" date="2021" name="PeerJ">
        <title>Extensive microbial diversity within the chicken gut microbiome revealed by metagenomics and culture.</title>
        <authorList>
            <person name="Gilroy R."/>
            <person name="Ravi A."/>
            <person name="Getino M."/>
            <person name="Pursley I."/>
            <person name="Horton D.L."/>
            <person name="Alikhan N.F."/>
            <person name="Baker D."/>
            <person name="Gharbi K."/>
            <person name="Hall N."/>
            <person name="Watson M."/>
            <person name="Adriaenssens E.M."/>
            <person name="Foster-Nyarko E."/>
            <person name="Jarju S."/>
            <person name="Secka A."/>
            <person name="Antonio M."/>
            <person name="Oren A."/>
            <person name="Chaudhuri R.R."/>
            <person name="La Ragione R."/>
            <person name="Hildebrand F."/>
            <person name="Pallen M.J."/>
        </authorList>
    </citation>
    <scope>NUCLEOTIDE SEQUENCE</scope>
    <source>
        <strain evidence="3">CHK186-16707</strain>
    </source>
</reference>